<organism evidence="2 3">
    <name type="scientific">Pythium insidiosum</name>
    <name type="common">Pythiosis disease agent</name>
    <dbReference type="NCBI Taxonomy" id="114742"/>
    <lineage>
        <taxon>Eukaryota</taxon>
        <taxon>Sar</taxon>
        <taxon>Stramenopiles</taxon>
        <taxon>Oomycota</taxon>
        <taxon>Peronosporomycetes</taxon>
        <taxon>Pythiales</taxon>
        <taxon>Pythiaceae</taxon>
        <taxon>Pythium</taxon>
    </lineage>
</organism>
<dbReference type="EMBL" id="JAKCXM010000408">
    <property type="protein sequence ID" value="KAJ0394471.1"/>
    <property type="molecule type" value="Genomic_DNA"/>
</dbReference>
<protein>
    <submittedName>
        <fullName evidence="2">Uncharacterized protein</fullName>
    </submittedName>
</protein>
<reference evidence="2" key="1">
    <citation type="submission" date="2021-12" db="EMBL/GenBank/DDBJ databases">
        <title>Prjna785345.</title>
        <authorList>
            <person name="Rujirawat T."/>
            <person name="Krajaejun T."/>
        </authorList>
    </citation>
    <scope>NUCLEOTIDE SEQUENCE</scope>
    <source>
        <strain evidence="2">Pi057C3</strain>
    </source>
</reference>
<sequence>MARLEWAMEQSPRGANDAQPAKRRRSEEAASSQQCSADPNAFFGLRRSVVMAAGAANDGATTSMRLALRLDEDDDASVSTLSQINRAASQQPSEYHGLFEAESQSYAIDAAVETKEEPHRSRIFAAKA</sequence>
<evidence type="ECO:0000313" key="3">
    <source>
        <dbReference type="Proteomes" id="UP001209570"/>
    </source>
</evidence>
<evidence type="ECO:0000313" key="2">
    <source>
        <dbReference type="EMBL" id="KAJ0394471.1"/>
    </source>
</evidence>
<dbReference type="Proteomes" id="UP001209570">
    <property type="component" value="Unassembled WGS sequence"/>
</dbReference>
<dbReference type="AlphaFoldDB" id="A0AAD5Q5B1"/>
<comment type="caution">
    <text evidence="2">The sequence shown here is derived from an EMBL/GenBank/DDBJ whole genome shotgun (WGS) entry which is preliminary data.</text>
</comment>
<proteinExistence type="predicted"/>
<accession>A0AAD5Q5B1</accession>
<name>A0AAD5Q5B1_PYTIN</name>
<gene>
    <name evidence="2" type="ORF">P43SY_007388</name>
</gene>
<evidence type="ECO:0000256" key="1">
    <source>
        <dbReference type="SAM" id="MobiDB-lite"/>
    </source>
</evidence>
<keyword evidence="3" id="KW-1185">Reference proteome</keyword>
<feature type="region of interest" description="Disordered" evidence="1">
    <location>
        <begin position="1"/>
        <end position="36"/>
    </location>
</feature>